<name>A0A8C4QPA4_EPTBU</name>
<dbReference type="Ensembl" id="ENSEBUT00000019105.1">
    <property type="protein sequence ID" value="ENSEBUP00000018529.1"/>
    <property type="gene ID" value="ENSEBUG00000011536.1"/>
</dbReference>
<dbReference type="PANTHER" id="PTHR15691">
    <property type="entry name" value="WASH COMPLEX SUBUNIT 5"/>
    <property type="match status" value="1"/>
</dbReference>
<dbReference type="GO" id="GO:0030041">
    <property type="term" value="P:actin filament polymerization"/>
    <property type="evidence" value="ECO:0007669"/>
    <property type="project" value="TreeGrafter"/>
</dbReference>
<dbReference type="InterPro" id="IPR019393">
    <property type="entry name" value="WASH_strumpellin"/>
</dbReference>
<dbReference type="GO" id="GO:0005768">
    <property type="term" value="C:endosome"/>
    <property type="evidence" value="ECO:0007669"/>
    <property type="project" value="TreeGrafter"/>
</dbReference>
<protein>
    <recommendedName>
        <fullName evidence="2">WASH complex subunit 5</fullName>
    </recommendedName>
    <alternativeName>
        <fullName evidence="3">WASH complex subunit strumpellin</fullName>
    </alternativeName>
</protein>
<dbReference type="GeneTree" id="ENSGT00390000011137"/>
<evidence type="ECO:0000256" key="2">
    <source>
        <dbReference type="ARBA" id="ARBA00013581"/>
    </source>
</evidence>
<dbReference type="GO" id="GO:0140285">
    <property type="term" value="P:endosome fission"/>
    <property type="evidence" value="ECO:0007669"/>
    <property type="project" value="TreeGrafter"/>
</dbReference>
<dbReference type="OMA" id="FFPDNWV"/>
<evidence type="ECO:0000256" key="1">
    <source>
        <dbReference type="ARBA" id="ARBA00006224"/>
    </source>
</evidence>
<dbReference type="PANTHER" id="PTHR15691:SF6">
    <property type="entry name" value="WASH COMPLEX SUBUNIT 5"/>
    <property type="match status" value="1"/>
</dbReference>
<sequence>MLLVIDQRMEGDVRERMLVSYYRYSGARSSADSNVDDVCKLLRSTEYSAGLGPNKRPPGYPETYFQRVPVSETFVSMLLGRLRSDDIYNQISAYPLPEHRSTALGTQATMLYVILYFQPSVLHTQQAKMREIVDKFFPDNWVSVLGTLVSSDYYPVHAKQQAGLSNWSCVLLLQACRHASKVEAVSKDVKKFLKEGTLTDQYVLNSIPKLLNSLRVCNVSLRWCMLHTAEDAYDLGNKRSRQVRDQVIADAQYNPLAVFQLLLDTAQFEFLLKEMFRQMLAEKQSKWEDYRQEGCDHMVELAEVFSGNKPLMHLKKNENLQAWFREMSKQIASLSYGDAMATGRKTVQLIQALEEVQEFHQLESNLQVKQYLADTRKFLHQMIRTSNIREDVLITLQIVGDLTYAWKIIDSYTTIMQQGIKCDPSLVTKLRATFLKLASALDLPLLRINQANSPDLVSVSQYYSGELVAYVRKVLQIIPESMFDLLARVVQFQTRSIVEVPTRLNKDQLRDYAQLDARWQVAKLTHAISVFTEGILMMKTTLVGIIKVDPKQLLEDGIRKELVQQVSAALHSNLRFNPKAKTSELLRKLEEMAAQMDGFRRSFEYIQDYVSIYSLKIWQEEVSRIINYNVEQECNSFLRAKVQDWQSIYQSSHIPIPKFPPIDESVTFIGRLCREILRVTDPRTTCYVDQLSTWHDGRTKQEVADSRLLAAVQRALGTFGMTGLDRLLCFMIVRELQVRFLFYFIFPTVPLSLFNVMPLPRTQVGQLQILRRLVAYELGYSCKLDSKALFSALDTLNKALLAEVQAHYKDPSLPYPKEDNLLLSELVAYLDTAGINNPLNKIYITTKRLPFFPLINFAFVLAQLPRVQFNKAQLMCRRGTEALDWPPLVVGLLTLLKQFHPRNTEQFLGLLGQFARSILEQASASQKVLEMPTDVTGALVFLEDFVQYAQLPRKVSEAHVPSYVLDGFRTIA</sequence>
<keyword evidence="5" id="KW-1185">Reference proteome</keyword>
<proteinExistence type="inferred from homology"/>
<evidence type="ECO:0000256" key="3">
    <source>
        <dbReference type="ARBA" id="ARBA00029945"/>
    </source>
</evidence>
<dbReference type="GO" id="GO:0007032">
    <property type="term" value="P:endosome organization"/>
    <property type="evidence" value="ECO:0007669"/>
    <property type="project" value="TreeGrafter"/>
</dbReference>
<dbReference type="Pfam" id="PF10266">
    <property type="entry name" value="Strumpellin"/>
    <property type="match status" value="2"/>
</dbReference>
<reference evidence="4" key="2">
    <citation type="submission" date="2025-09" db="UniProtKB">
        <authorList>
            <consortium name="Ensembl"/>
        </authorList>
    </citation>
    <scope>IDENTIFICATION</scope>
</reference>
<dbReference type="GO" id="GO:0051125">
    <property type="term" value="P:regulation of actin nucleation"/>
    <property type="evidence" value="ECO:0007669"/>
    <property type="project" value="TreeGrafter"/>
</dbReference>
<accession>A0A8C4QPA4</accession>
<reference evidence="4" key="1">
    <citation type="submission" date="2025-08" db="UniProtKB">
        <authorList>
            <consortium name="Ensembl"/>
        </authorList>
    </citation>
    <scope>IDENTIFICATION</scope>
</reference>
<dbReference type="GO" id="GO:0071203">
    <property type="term" value="C:WASH complex"/>
    <property type="evidence" value="ECO:0007669"/>
    <property type="project" value="InterPro"/>
</dbReference>
<dbReference type="AlphaFoldDB" id="A0A8C4QPA4"/>
<organism evidence="4 5">
    <name type="scientific">Eptatretus burgeri</name>
    <name type="common">Inshore hagfish</name>
    <dbReference type="NCBI Taxonomy" id="7764"/>
    <lineage>
        <taxon>Eukaryota</taxon>
        <taxon>Metazoa</taxon>
        <taxon>Chordata</taxon>
        <taxon>Craniata</taxon>
        <taxon>Vertebrata</taxon>
        <taxon>Cyclostomata</taxon>
        <taxon>Myxini</taxon>
        <taxon>Myxiniformes</taxon>
        <taxon>Myxinidae</taxon>
        <taxon>Eptatretinae</taxon>
        <taxon>Eptatretus</taxon>
    </lineage>
</organism>
<dbReference type="Proteomes" id="UP000694388">
    <property type="component" value="Unplaced"/>
</dbReference>
<comment type="similarity">
    <text evidence="1">Belongs to the strumpellin family.</text>
</comment>
<evidence type="ECO:0000313" key="5">
    <source>
        <dbReference type="Proteomes" id="UP000694388"/>
    </source>
</evidence>
<evidence type="ECO:0000313" key="4">
    <source>
        <dbReference type="Ensembl" id="ENSEBUP00000018529.1"/>
    </source>
</evidence>